<dbReference type="AlphaFoldDB" id="A0A9X7JNI5"/>
<gene>
    <name evidence="1" type="ORF">B7P34_20185</name>
</gene>
<evidence type="ECO:0000313" key="2">
    <source>
        <dbReference type="Proteomes" id="UP000242427"/>
    </source>
</evidence>
<reference evidence="1 2" key="1">
    <citation type="submission" date="2018-03" db="EMBL/GenBank/DDBJ databases">
        <title>Chitinolytic properties of Streptosporangium nondiastaticum TBG75A20.</title>
        <authorList>
            <person name="Gayathri V."/>
            <person name="Shiburaj S."/>
        </authorList>
    </citation>
    <scope>NUCLEOTIDE SEQUENCE [LARGE SCALE GENOMIC DNA]</scope>
    <source>
        <strain evidence="1 2">TBG75A20</strain>
    </source>
</reference>
<proteinExistence type="predicted"/>
<accession>A0A9X7JNI5</accession>
<organism evidence="1 2">
    <name type="scientific">Streptosporangium nondiastaticum</name>
    <dbReference type="NCBI Taxonomy" id="35764"/>
    <lineage>
        <taxon>Bacteria</taxon>
        <taxon>Bacillati</taxon>
        <taxon>Actinomycetota</taxon>
        <taxon>Actinomycetes</taxon>
        <taxon>Streptosporangiales</taxon>
        <taxon>Streptosporangiaceae</taxon>
        <taxon>Streptosporangium</taxon>
    </lineage>
</organism>
<dbReference type="OrthoDB" id="4253716at2"/>
<evidence type="ECO:0000313" key="1">
    <source>
        <dbReference type="EMBL" id="PSJ26973.1"/>
    </source>
</evidence>
<dbReference type="Proteomes" id="UP000242427">
    <property type="component" value="Unassembled WGS sequence"/>
</dbReference>
<name>A0A9X7JNI5_9ACTN</name>
<comment type="caution">
    <text evidence="1">The sequence shown here is derived from an EMBL/GenBank/DDBJ whole genome shotgun (WGS) entry which is preliminary data.</text>
</comment>
<protein>
    <submittedName>
        <fullName evidence="1">Uncharacterized protein</fullName>
    </submittedName>
</protein>
<keyword evidence="2" id="KW-1185">Reference proteome</keyword>
<dbReference type="EMBL" id="PXWG01000055">
    <property type="protein sequence ID" value="PSJ26973.1"/>
    <property type="molecule type" value="Genomic_DNA"/>
</dbReference>
<sequence length="123" mass="13373">MTNGSDATDNPTVAYAAAPGITSEIGWVIRHSIPRSSGTEYEREFLLRKAAAFDRMALAEAARCAPQAAAPTIESAVEAARQLMDHDVAHCGLSLRGAEIATADDCRAYVRREYHAWNRTQPL</sequence>
<dbReference type="RefSeq" id="WP_106678365.1">
    <property type="nucleotide sequence ID" value="NZ_PXWG01000055.1"/>
</dbReference>